<evidence type="ECO:0000313" key="2">
    <source>
        <dbReference type="Proteomes" id="UP000799755"/>
    </source>
</evidence>
<keyword evidence="2" id="KW-1185">Reference proteome</keyword>
<proteinExistence type="predicted"/>
<dbReference type="Proteomes" id="UP000799755">
    <property type="component" value="Unassembled WGS sequence"/>
</dbReference>
<comment type="caution">
    <text evidence="1">The sequence shown here is derived from an EMBL/GenBank/DDBJ whole genome shotgun (WGS) entry which is preliminary data.</text>
</comment>
<gene>
    <name evidence="1" type="ORF">BDR25DRAFT_287024</name>
</gene>
<protein>
    <submittedName>
        <fullName evidence="1">Uncharacterized protein</fullName>
    </submittedName>
</protein>
<organism evidence="1 2">
    <name type="scientific">Lindgomyces ingoldianus</name>
    <dbReference type="NCBI Taxonomy" id="673940"/>
    <lineage>
        <taxon>Eukaryota</taxon>
        <taxon>Fungi</taxon>
        <taxon>Dikarya</taxon>
        <taxon>Ascomycota</taxon>
        <taxon>Pezizomycotina</taxon>
        <taxon>Dothideomycetes</taxon>
        <taxon>Pleosporomycetidae</taxon>
        <taxon>Pleosporales</taxon>
        <taxon>Lindgomycetaceae</taxon>
        <taxon>Lindgomyces</taxon>
    </lineage>
</organism>
<dbReference type="EMBL" id="MU003507">
    <property type="protein sequence ID" value="KAF2470807.1"/>
    <property type="molecule type" value="Genomic_DNA"/>
</dbReference>
<reference evidence="1" key="1">
    <citation type="journal article" date="2020" name="Stud. Mycol.">
        <title>101 Dothideomycetes genomes: a test case for predicting lifestyles and emergence of pathogens.</title>
        <authorList>
            <person name="Haridas S."/>
            <person name="Albert R."/>
            <person name="Binder M."/>
            <person name="Bloem J."/>
            <person name="Labutti K."/>
            <person name="Salamov A."/>
            <person name="Andreopoulos B."/>
            <person name="Baker S."/>
            <person name="Barry K."/>
            <person name="Bills G."/>
            <person name="Bluhm B."/>
            <person name="Cannon C."/>
            <person name="Castanera R."/>
            <person name="Culley D."/>
            <person name="Daum C."/>
            <person name="Ezra D."/>
            <person name="Gonzalez J."/>
            <person name="Henrissat B."/>
            <person name="Kuo A."/>
            <person name="Liang C."/>
            <person name="Lipzen A."/>
            <person name="Lutzoni F."/>
            <person name="Magnuson J."/>
            <person name="Mondo S."/>
            <person name="Nolan M."/>
            <person name="Ohm R."/>
            <person name="Pangilinan J."/>
            <person name="Park H.-J."/>
            <person name="Ramirez L."/>
            <person name="Alfaro M."/>
            <person name="Sun H."/>
            <person name="Tritt A."/>
            <person name="Yoshinaga Y."/>
            <person name="Zwiers L.-H."/>
            <person name="Turgeon B."/>
            <person name="Goodwin S."/>
            <person name="Spatafora J."/>
            <person name="Crous P."/>
            <person name="Grigoriev I."/>
        </authorList>
    </citation>
    <scope>NUCLEOTIDE SEQUENCE</scope>
    <source>
        <strain evidence="1">ATCC 200398</strain>
    </source>
</reference>
<sequence length="549" mass="63107">MATTAGLVLAAIALIEPTIKLINGTLDFIQDTNNFGKDAYDLGLKMSQQKSRYDSLQKVLFEDNKFPFINGKPFAHLPEEKQRILLAMLREIPQLLFEYYVTEVSYNLKPSREELSDSRNEEQGLPTILTSKELETIFEKGSESEVFSGVLYPKTGKLQKMWWSVRGKKRAVKLVAQFQDWLKRIRETLEDCWWPLPFFDKSSNLQVVEDDVDAQAVGVAQKAGLRKILLDDSRLPGDVKLSTPQLTVKGFDKACRGFSRYDDKDVFVEYLPYEPDKDGFLPRTLRRRFGEIAWLLNQQKDPEFRALHCFGYIDSSFPRKEFQLVYRVPENRGKSPKSLLSLYGDKKFPRPSLGDRVSLCQLLAQSMSLLHSVGWIHKGFRSSNVLFFPRASETQVVDKLEDPFIVGFEACRLEDDFSTGPYDNLLSQNIYRHPDRWGIPKKPFTKYHDIYALGIVLLEIGLWEKAETMGNNNFQVVKQNSDAICKELLRQAERRLGYHCGGKFKEIVRRCITGDFDITTAADDKLDTQLQSKFRELIIMPLAEMAKAV</sequence>
<evidence type="ECO:0000313" key="1">
    <source>
        <dbReference type="EMBL" id="KAF2470807.1"/>
    </source>
</evidence>
<name>A0ACB6QVC0_9PLEO</name>
<accession>A0ACB6QVC0</accession>